<protein>
    <submittedName>
        <fullName evidence="5">GntR family transcriptional regulator</fullName>
    </submittedName>
</protein>
<evidence type="ECO:0000259" key="4">
    <source>
        <dbReference type="PROSITE" id="PS50949"/>
    </source>
</evidence>
<dbReference type="InterPro" id="IPR011711">
    <property type="entry name" value="GntR_C"/>
</dbReference>
<dbReference type="EMBL" id="CP089391">
    <property type="protein sequence ID" value="WBL81124.1"/>
    <property type="molecule type" value="Genomic_DNA"/>
</dbReference>
<dbReference type="Pfam" id="PF00392">
    <property type="entry name" value="GntR"/>
    <property type="match status" value="1"/>
</dbReference>
<keyword evidence="6" id="KW-1185">Reference proteome</keyword>
<name>A0ABY7MRZ2_9BRAD</name>
<organism evidence="5 6">
    <name type="scientific">Bradyrhizobium xenonodulans</name>
    <dbReference type="NCBI Taxonomy" id="2736875"/>
    <lineage>
        <taxon>Bacteria</taxon>
        <taxon>Pseudomonadati</taxon>
        <taxon>Pseudomonadota</taxon>
        <taxon>Alphaproteobacteria</taxon>
        <taxon>Hyphomicrobiales</taxon>
        <taxon>Nitrobacteraceae</taxon>
        <taxon>Bradyrhizobium</taxon>
    </lineage>
</organism>
<reference evidence="5" key="1">
    <citation type="submission" date="2021-12" db="EMBL/GenBank/DDBJ databases">
        <title>Bradyrhizobium xenonodulans sp. nov.</title>
        <authorList>
            <person name="Claassens R."/>
            <person name="Venter S.N."/>
            <person name="Beukes C.W."/>
            <person name="Stepkowski T."/>
            <person name="Steenkamp E.T."/>
        </authorList>
    </citation>
    <scope>NUCLEOTIDE SEQUENCE</scope>
    <source>
        <strain evidence="5">14AB</strain>
    </source>
</reference>
<dbReference type="InterPro" id="IPR000524">
    <property type="entry name" value="Tscrpt_reg_HTH_GntR"/>
</dbReference>
<dbReference type="SMART" id="SM00345">
    <property type="entry name" value="HTH_GNTR"/>
    <property type="match status" value="2"/>
</dbReference>
<dbReference type="InterPro" id="IPR008920">
    <property type="entry name" value="TF_FadR/GntR_C"/>
</dbReference>
<dbReference type="RefSeq" id="WP_270169337.1">
    <property type="nucleotide sequence ID" value="NZ_CP089391.1"/>
</dbReference>
<dbReference type="SUPFAM" id="SSF46785">
    <property type="entry name" value="Winged helix' DNA-binding domain"/>
    <property type="match status" value="1"/>
</dbReference>
<evidence type="ECO:0000313" key="6">
    <source>
        <dbReference type="Proteomes" id="UP001179614"/>
    </source>
</evidence>
<evidence type="ECO:0000313" key="5">
    <source>
        <dbReference type="EMBL" id="WBL81124.1"/>
    </source>
</evidence>
<dbReference type="PROSITE" id="PS50949">
    <property type="entry name" value="HTH_GNTR"/>
    <property type="match status" value="1"/>
</dbReference>
<gene>
    <name evidence="5" type="ORF">I3J27_12125</name>
</gene>
<dbReference type="PANTHER" id="PTHR43537:SF52">
    <property type="entry name" value="FATTY ACID METABOLISM REGULATOR PROTEIN"/>
    <property type="match status" value="1"/>
</dbReference>
<dbReference type="SMART" id="SM00895">
    <property type="entry name" value="FCD"/>
    <property type="match status" value="1"/>
</dbReference>
<dbReference type="SUPFAM" id="SSF48008">
    <property type="entry name" value="GntR ligand-binding domain-like"/>
    <property type="match status" value="1"/>
</dbReference>
<dbReference type="InterPro" id="IPR036388">
    <property type="entry name" value="WH-like_DNA-bd_sf"/>
</dbReference>
<proteinExistence type="predicted"/>
<keyword evidence="1" id="KW-0805">Transcription regulation</keyword>
<evidence type="ECO:0000256" key="1">
    <source>
        <dbReference type="ARBA" id="ARBA00023015"/>
    </source>
</evidence>
<dbReference type="Gene3D" id="1.20.120.530">
    <property type="entry name" value="GntR ligand-binding domain-like"/>
    <property type="match status" value="1"/>
</dbReference>
<dbReference type="InterPro" id="IPR036390">
    <property type="entry name" value="WH_DNA-bd_sf"/>
</dbReference>
<keyword evidence="3" id="KW-0804">Transcription</keyword>
<dbReference type="Proteomes" id="UP001179614">
    <property type="component" value="Chromosome"/>
</dbReference>
<dbReference type="PANTHER" id="PTHR43537">
    <property type="entry name" value="TRANSCRIPTIONAL REGULATOR, GNTR FAMILY"/>
    <property type="match status" value="1"/>
</dbReference>
<dbReference type="Gene3D" id="1.10.10.10">
    <property type="entry name" value="Winged helix-like DNA-binding domain superfamily/Winged helix DNA-binding domain"/>
    <property type="match status" value="1"/>
</dbReference>
<keyword evidence="2" id="KW-0238">DNA-binding</keyword>
<evidence type="ECO:0000256" key="3">
    <source>
        <dbReference type="ARBA" id="ARBA00023163"/>
    </source>
</evidence>
<feature type="domain" description="HTH gntR-type" evidence="4">
    <location>
        <begin position="16"/>
        <end position="83"/>
    </location>
</feature>
<dbReference type="Pfam" id="PF07729">
    <property type="entry name" value="FCD"/>
    <property type="match status" value="1"/>
</dbReference>
<accession>A0ABY7MRZ2</accession>
<evidence type="ECO:0000256" key="2">
    <source>
        <dbReference type="ARBA" id="ARBA00023125"/>
    </source>
</evidence>
<sequence>MPASDSSRNRSAGNGSDRGEHLAGLILALARRDGMKAGDRLIEQRLADALDVSRAPIRQGLKALEAAGFARGEPNRGFVLTRSPGTGAARSAIAAVNRAEKSYAAVAADLLARRLPTDVTEAELMRRYALSRTELQRLLDRIAVEGWIARLPGYGWRFTETVLSPEAQTQVAAFRTVIEPAAIMQPGYQLGLEVITRLRQRQERILAGELEKMTIGEVYQFGCEFHEEIARGAGNPFFVESLRRVNSIRRLFAYRSFADRNGMRRHIAEHLRLLDVLESGRYVEAAALMTRHLQRPLSIGAA</sequence>